<gene>
    <name evidence="3" type="ORF">SAMN05444398_11117</name>
</gene>
<dbReference type="EMBL" id="FRBR01000011">
    <property type="protein sequence ID" value="SHM17615.1"/>
    <property type="molecule type" value="Genomic_DNA"/>
</dbReference>
<dbReference type="InterPro" id="IPR036291">
    <property type="entry name" value="NAD(P)-bd_dom_sf"/>
</dbReference>
<accession>A0A1M7GN85</accession>
<dbReference type="GO" id="GO:0030497">
    <property type="term" value="P:fatty acid elongation"/>
    <property type="evidence" value="ECO:0007669"/>
    <property type="project" value="TreeGrafter"/>
</dbReference>
<dbReference type="STRING" id="337701.SAMN05444398_11117"/>
<evidence type="ECO:0000256" key="1">
    <source>
        <dbReference type="ARBA" id="ARBA00006484"/>
    </source>
</evidence>
<proteinExistence type="inferred from homology"/>
<protein>
    <submittedName>
        <fullName evidence="3">NAD(P)-dependent dehydrogenase, short-chain alcohol dehydrogenase family</fullName>
    </submittedName>
</protein>
<evidence type="ECO:0000259" key="2">
    <source>
        <dbReference type="SMART" id="SM00822"/>
    </source>
</evidence>
<dbReference type="SMART" id="SM00822">
    <property type="entry name" value="PKS_KR"/>
    <property type="match status" value="1"/>
</dbReference>
<dbReference type="RefSeq" id="WP_073035853.1">
    <property type="nucleotide sequence ID" value="NZ_BMLR01000012.1"/>
</dbReference>
<dbReference type="SUPFAM" id="SSF51735">
    <property type="entry name" value="NAD(P)-binding Rossmann-fold domains"/>
    <property type="match status" value="1"/>
</dbReference>
<dbReference type="PANTHER" id="PTHR42760:SF135">
    <property type="entry name" value="BLL7886 PROTEIN"/>
    <property type="match status" value="1"/>
</dbReference>
<dbReference type="GO" id="GO:0016616">
    <property type="term" value="F:oxidoreductase activity, acting on the CH-OH group of donors, NAD or NADP as acceptor"/>
    <property type="evidence" value="ECO:0007669"/>
    <property type="project" value="TreeGrafter"/>
</dbReference>
<dbReference type="CDD" id="cd05233">
    <property type="entry name" value="SDR_c"/>
    <property type="match status" value="1"/>
</dbReference>
<dbReference type="InterPro" id="IPR057326">
    <property type="entry name" value="KR_dom"/>
</dbReference>
<dbReference type="PANTHER" id="PTHR42760">
    <property type="entry name" value="SHORT-CHAIN DEHYDROGENASES/REDUCTASES FAMILY MEMBER"/>
    <property type="match status" value="1"/>
</dbReference>
<dbReference type="PROSITE" id="PS00061">
    <property type="entry name" value="ADH_SHORT"/>
    <property type="match status" value="1"/>
</dbReference>
<evidence type="ECO:0000313" key="4">
    <source>
        <dbReference type="Proteomes" id="UP000183974"/>
    </source>
</evidence>
<feature type="domain" description="Ketoreductase" evidence="2">
    <location>
        <begin position="4"/>
        <end position="170"/>
    </location>
</feature>
<dbReference type="Pfam" id="PF13561">
    <property type="entry name" value="adh_short_C2"/>
    <property type="match status" value="1"/>
</dbReference>
<dbReference type="PRINTS" id="PR00080">
    <property type="entry name" value="SDRFAMILY"/>
</dbReference>
<dbReference type="FunFam" id="3.40.50.720:FF:000084">
    <property type="entry name" value="Short-chain dehydrogenase reductase"/>
    <property type="match status" value="1"/>
</dbReference>
<keyword evidence="4" id="KW-1185">Reference proteome</keyword>
<dbReference type="AlphaFoldDB" id="A0A1M7GN85"/>
<dbReference type="InterPro" id="IPR020904">
    <property type="entry name" value="Sc_DH/Rdtase_CS"/>
</dbReference>
<evidence type="ECO:0000313" key="3">
    <source>
        <dbReference type="EMBL" id="SHM17615.1"/>
    </source>
</evidence>
<dbReference type="PRINTS" id="PR00081">
    <property type="entry name" value="GDHRDH"/>
</dbReference>
<name>A0A1M7GN85_9RHOB</name>
<dbReference type="Gene3D" id="3.40.50.720">
    <property type="entry name" value="NAD(P)-binding Rossmann-like Domain"/>
    <property type="match status" value="1"/>
</dbReference>
<dbReference type="InterPro" id="IPR002347">
    <property type="entry name" value="SDR_fam"/>
</dbReference>
<comment type="similarity">
    <text evidence="1">Belongs to the short-chain dehydrogenases/reductases (SDR) family.</text>
</comment>
<reference evidence="3 4" key="1">
    <citation type="submission" date="2016-11" db="EMBL/GenBank/DDBJ databases">
        <authorList>
            <person name="Jaros S."/>
            <person name="Januszkiewicz K."/>
            <person name="Wedrychowicz H."/>
        </authorList>
    </citation>
    <scope>NUCLEOTIDE SEQUENCE [LARGE SCALE GENOMIC DNA]</scope>
    <source>
        <strain evidence="3 4">DSM 29589</strain>
    </source>
</reference>
<dbReference type="Proteomes" id="UP000183974">
    <property type="component" value="Unassembled WGS sequence"/>
</dbReference>
<organism evidence="3 4">
    <name type="scientific">Roseovarius pacificus</name>
    <dbReference type="NCBI Taxonomy" id="337701"/>
    <lineage>
        <taxon>Bacteria</taxon>
        <taxon>Pseudomonadati</taxon>
        <taxon>Pseudomonadota</taxon>
        <taxon>Alphaproteobacteria</taxon>
        <taxon>Rhodobacterales</taxon>
        <taxon>Roseobacteraceae</taxon>
        <taxon>Roseovarius</taxon>
    </lineage>
</organism>
<dbReference type="OrthoDB" id="9779623at2"/>
<sequence length="235" mass="24329">MAKGQIVVTGASKGIGASIAAELENRGYSIVCLSRSGSGPVGHQVACDMTDEGAVKAAFAEIAARGPVTGLVNNAGVHIGGPISGLTVESFDKTIALNTTAVMVAAREIYPHLCTNGGGTIVNIGSFFDKLGVPDNLAYCASKAAVAAMTRCMAVEWAGDGIRVMNVAPGYIETDLNRDFLAREKVKAWMAQRIPTGAPGQPEDVARLVAAIFSEQIGFLTGETIYIDGGQGMNH</sequence>